<evidence type="ECO:0000313" key="2">
    <source>
        <dbReference type="Proteomes" id="UP000183832"/>
    </source>
</evidence>
<dbReference type="Proteomes" id="UP000183832">
    <property type="component" value="Unassembled WGS sequence"/>
</dbReference>
<keyword evidence="2" id="KW-1185">Reference proteome</keyword>
<proteinExistence type="predicted"/>
<dbReference type="AlphaFoldDB" id="A0A1J1J8U4"/>
<organism evidence="1 2">
    <name type="scientific">Clunio marinus</name>
    <dbReference type="NCBI Taxonomy" id="568069"/>
    <lineage>
        <taxon>Eukaryota</taxon>
        <taxon>Metazoa</taxon>
        <taxon>Ecdysozoa</taxon>
        <taxon>Arthropoda</taxon>
        <taxon>Hexapoda</taxon>
        <taxon>Insecta</taxon>
        <taxon>Pterygota</taxon>
        <taxon>Neoptera</taxon>
        <taxon>Endopterygota</taxon>
        <taxon>Diptera</taxon>
        <taxon>Nematocera</taxon>
        <taxon>Chironomoidea</taxon>
        <taxon>Chironomidae</taxon>
        <taxon>Clunio</taxon>
    </lineage>
</organism>
<accession>A0A1J1J8U4</accession>
<evidence type="ECO:0000313" key="1">
    <source>
        <dbReference type="EMBL" id="CRL07377.1"/>
    </source>
</evidence>
<protein>
    <submittedName>
        <fullName evidence="1">CLUMA_CG020354, isoform A</fullName>
    </submittedName>
</protein>
<gene>
    <name evidence="1" type="ORF">CLUMA_CG020354</name>
</gene>
<dbReference type="EMBL" id="CVRI01000070">
    <property type="protein sequence ID" value="CRL07377.1"/>
    <property type="molecule type" value="Genomic_DNA"/>
</dbReference>
<reference evidence="1 2" key="1">
    <citation type="submission" date="2015-04" db="EMBL/GenBank/DDBJ databases">
        <authorList>
            <person name="Syromyatnikov M.Y."/>
            <person name="Popov V.N."/>
        </authorList>
    </citation>
    <scope>NUCLEOTIDE SEQUENCE [LARGE SCALE GENOMIC DNA]</scope>
</reference>
<sequence>MENLPKELQEMLDIAEKSANEQQESLTAIQRDVINFRRESGRIFQNFMDLEIEQLKQDLKALKFVNERKTEIVFPNTSHIIKNILTTKPDKSLIDKKIALTTRVNALLKCLQLTNESVVE</sequence>
<name>A0A1J1J8U4_9DIPT</name>